<sequence>MSTAHDVDTKGACAPPDCDSANWLKQHQDAGVDRLTPAAIHAKLEKLHQVDNQVEQLDADRAAAPTRTVEDTINWLKQHKTEKAKSSHFIESLLHWFRDEPEDNAAGPQLPLEWAQETLNVLWHERSYAVLNAPFFVDMMHGRRIVHSGLLADVADDVGADFKLWLDEFFAQVCLAHVVKDRLLDEKARTSRKAIRVVTQYDQLQALYEASLALDVHSPAFAAKVLECFNEVEATLRDEAAAVADVNPMVMTPALENEAFCAVFSNLDTTDPTGVYVAKLVAWMKNAVARDEFDAFMALFNPEVKDALGGNWMQEYAEHLHRLEPFAIEFHCSIVYSRSRADVVAPLADPTQP</sequence>
<reference evidence="1" key="2">
    <citation type="submission" date="2019-06" db="EMBL/GenBank/DDBJ databases">
        <title>Genomics analysis of Aphanomyces spp. identifies a new class of oomycete effector associated with host adaptation.</title>
        <authorList>
            <person name="Gaulin E."/>
        </authorList>
    </citation>
    <scope>NUCLEOTIDE SEQUENCE</scope>
    <source>
        <strain evidence="1">CBS 578.67</strain>
    </source>
</reference>
<dbReference type="EMBL" id="VJMH01006714">
    <property type="protein sequence ID" value="KAF0688618.1"/>
    <property type="molecule type" value="Genomic_DNA"/>
</dbReference>
<reference evidence="2 3" key="1">
    <citation type="submission" date="2019-03" db="EMBL/GenBank/DDBJ databases">
        <authorList>
            <person name="Gaulin E."/>
            <person name="Dumas B."/>
        </authorList>
    </citation>
    <scope>NUCLEOTIDE SEQUENCE [LARGE SCALE GENOMIC DNA]</scope>
    <source>
        <strain evidence="2">CBS 568.67</strain>
    </source>
</reference>
<proteinExistence type="predicted"/>
<name>A0A485LDJ2_9STRA</name>
<keyword evidence="3" id="KW-1185">Reference proteome</keyword>
<dbReference type="EMBL" id="CAADRA010006737">
    <property type="protein sequence ID" value="VFT96489.1"/>
    <property type="molecule type" value="Genomic_DNA"/>
</dbReference>
<accession>A0A485LDJ2</accession>
<evidence type="ECO:0000313" key="3">
    <source>
        <dbReference type="Proteomes" id="UP000332933"/>
    </source>
</evidence>
<organism evidence="2 3">
    <name type="scientific">Aphanomyces stellatus</name>
    <dbReference type="NCBI Taxonomy" id="120398"/>
    <lineage>
        <taxon>Eukaryota</taxon>
        <taxon>Sar</taxon>
        <taxon>Stramenopiles</taxon>
        <taxon>Oomycota</taxon>
        <taxon>Saprolegniomycetes</taxon>
        <taxon>Saprolegniales</taxon>
        <taxon>Verrucalvaceae</taxon>
        <taxon>Aphanomyces</taxon>
    </lineage>
</organism>
<dbReference type="Proteomes" id="UP000332933">
    <property type="component" value="Unassembled WGS sequence"/>
</dbReference>
<gene>
    <name evidence="2" type="primary">Aste57867_19791</name>
    <name evidence="1" type="ORF">As57867_019726</name>
    <name evidence="2" type="ORF">ASTE57867_19791</name>
</gene>
<dbReference type="AlphaFoldDB" id="A0A485LDJ2"/>
<evidence type="ECO:0000313" key="1">
    <source>
        <dbReference type="EMBL" id="KAF0688618.1"/>
    </source>
</evidence>
<evidence type="ECO:0000313" key="2">
    <source>
        <dbReference type="EMBL" id="VFT96489.1"/>
    </source>
</evidence>
<dbReference type="OrthoDB" id="102870at2759"/>
<protein>
    <submittedName>
        <fullName evidence="2">Aste57867_19791 protein</fullName>
    </submittedName>
</protein>